<dbReference type="Proteomes" id="UP000247781">
    <property type="component" value="Unassembled WGS sequence"/>
</dbReference>
<protein>
    <submittedName>
        <fullName evidence="2">Uncharacterized protein</fullName>
    </submittedName>
</protein>
<comment type="caution">
    <text evidence="2">The sequence shown here is derived from an EMBL/GenBank/DDBJ whole genome shotgun (WGS) entry which is preliminary data.</text>
</comment>
<sequence length="48" mass="5182">MGGFGHMIKVATVGNQQRHHTNVTNQPVRVSIDGRARRRAGSTPTVNA</sequence>
<organism evidence="2 3">
    <name type="scientific">Mycolicibacterium moriokaense</name>
    <dbReference type="NCBI Taxonomy" id="39691"/>
    <lineage>
        <taxon>Bacteria</taxon>
        <taxon>Bacillati</taxon>
        <taxon>Actinomycetota</taxon>
        <taxon>Actinomycetes</taxon>
        <taxon>Mycobacteriales</taxon>
        <taxon>Mycobacteriaceae</taxon>
        <taxon>Mycolicibacterium</taxon>
    </lineage>
</organism>
<evidence type="ECO:0000313" key="2">
    <source>
        <dbReference type="EMBL" id="PXX07255.1"/>
    </source>
</evidence>
<proteinExistence type="predicted"/>
<dbReference type="AlphaFoldDB" id="A0A318HRH1"/>
<feature type="region of interest" description="Disordered" evidence="1">
    <location>
        <begin position="13"/>
        <end position="48"/>
    </location>
</feature>
<evidence type="ECO:0000313" key="3">
    <source>
        <dbReference type="Proteomes" id="UP000247781"/>
    </source>
</evidence>
<gene>
    <name evidence="2" type="ORF">C8E89_11139</name>
</gene>
<reference evidence="2 3" key="2">
    <citation type="submission" date="2018-06" db="EMBL/GenBank/DDBJ databases">
        <title>Sequencing of bacterial isolates from soil warming experiment in Harvard Forest, Massachusetts, USA.</title>
        <authorList>
            <person name="Deangelis K.PhD."/>
        </authorList>
    </citation>
    <scope>NUCLEOTIDE SEQUENCE [LARGE SCALE GENOMIC DNA]</scope>
    <source>
        <strain evidence="2 3">GAS496</strain>
    </source>
</reference>
<evidence type="ECO:0000256" key="1">
    <source>
        <dbReference type="SAM" id="MobiDB-lite"/>
    </source>
</evidence>
<name>A0A318HRH1_9MYCO</name>
<keyword evidence="3" id="KW-1185">Reference proteome</keyword>
<accession>A0A318HRH1</accession>
<reference evidence="3" key="1">
    <citation type="submission" date="2018-05" db="EMBL/GenBank/DDBJ databases">
        <authorList>
            <person name="Deangelis K."/>
            <person name="Huntemann M."/>
            <person name="Clum A."/>
            <person name="Pillay M."/>
            <person name="Palaniappan K."/>
            <person name="Varghese N."/>
            <person name="Mikhailova N."/>
            <person name="Stamatis D."/>
            <person name="Reddy T."/>
            <person name="Daum C."/>
            <person name="Shapiro N."/>
            <person name="Ivanova N."/>
            <person name="Kyrpides N."/>
            <person name="Woyke T."/>
        </authorList>
    </citation>
    <scope>NUCLEOTIDE SEQUENCE [LARGE SCALE GENOMIC DNA]</scope>
    <source>
        <strain evidence="3">GAS496</strain>
    </source>
</reference>
<dbReference type="EMBL" id="QJJU01000011">
    <property type="protein sequence ID" value="PXX07255.1"/>
    <property type="molecule type" value="Genomic_DNA"/>
</dbReference>